<evidence type="ECO:0000313" key="2">
    <source>
        <dbReference type="EMBL" id="MBO1077240.1"/>
    </source>
</evidence>
<dbReference type="SMART" id="SM00894">
    <property type="entry name" value="Excalibur"/>
    <property type="match status" value="1"/>
</dbReference>
<gene>
    <name evidence="2" type="ORF">IAI60_21830</name>
</gene>
<feature type="domain" description="Excalibur calcium-binding" evidence="1">
    <location>
        <begin position="50"/>
        <end position="85"/>
    </location>
</feature>
<proteinExistence type="predicted"/>
<dbReference type="Proteomes" id="UP001518990">
    <property type="component" value="Unassembled WGS sequence"/>
</dbReference>
<dbReference type="EMBL" id="JACTNF010000054">
    <property type="protein sequence ID" value="MBO1077240.1"/>
    <property type="molecule type" value="Genomic_DNA"/>
</dbReference>
<comment type="caution">
    <text evidence="2">The sequence shown here is derived from an EMBL/GenBank/DDBJ whole genome shotgun (WGS) entry which is preliminary data.</text>
</comment>
<name>A0ABS3KJU2_9PROT</name>
<evidence type="ECO:0000259" key="1">
    <source>
        <dbReference type="SMART" id="SM00894"/>
    </source>
</evidence>
<dbReference type="InterPro" id="IPR008613">
    <property type="entry name" value="Excalibur_Ca-bd_domain"/>
</dbReference>
<organism evidence="2 3">
    <name type="scientific">Roseomonas marmotae</name>
    <dbReference type="NCBI Taxonomy" id="2768161"/>
    <lineage>
        <taxon>Bacteria</taxon>
        <taxon>Pseudomonadati</taxon>
        <taxon>Pseudomonadota</taxon>
        <taxon>Alphaproteobacteria</taxon>
        <taxon>Acetobacterales</taxon>
        <taxon>Roseomonadaceae</taxon>
        <taxon>Roseomonas</taxon>
    </lineage>
</organism>
<keyword evidence="3" id="KW-1185">Reference proteome</keyword>
<reference evidence="2 3" key="1">
    <citation type="submission" date="2020-09" db="EMBL/GenBank/DDBJ databases">
        <title>Roseomonas.</title>
        <authorList>
            <person name="Zhu W."/>
        </authorList>
    </citation>
    <scope>NUCLEOTIDE SEQUENCE [LARGE SCALE GENOMIC DNA]</scope>
    <source>
        <strain evidence="2 3">1311</strain>
    </source>
</reference>
<evidence type="ECO:0000313" key="3">
    <source>
        <dbReference type="Proteomes" id="UP001518990"/>
    </source>
</evidence>
<accession>A0ABS3KJU2</accession>
<sequence length="89" mass="9529">MIQPSATTRHDRRQGTRKGTLAFCCQPISGVAGAGAAARGAEGGHAGQQARQYCGEMRDCAEARFYLQQCGLRRLDGDGDGVPCERLCR</sequence>
<dbReference type="Pfam" id="PF05901">
    <property type="entry name" value="Excalibur"/>
    <property type="match status" value="1"/>
</dbReference>
<protein>
    <submittedName>
        <fullName evidence="2">Excalibur calcium-binding domain-containing protein</fullName>
    </submittedName>
</protein>